<dbReference type="EMBL" id="KB870811">
    <property type="protein sequence ID" value="EOA15692.1"/>
    <property type="molecule type" value="Genomic_DNA"/>
</dbReference>
<dbReference type="AlphaFoldDB" id="R0F227"/>
<dbReference type="Pfam" id="PF05938">
    <property type="entry name" value="Self-incomp_S1"/>
    <property type="match status" value="1"/>
</dbReference>
<proteinExistence type="inferred from homology"/>
<name>R0F227_9BRAS</name>
<keyword evidence="5" id="KW-0732">Signal</keyword>
<keyword evidence="3 6" id="KW-0713">Self-incompatibility</keyword>
<dbReference type="Proteomes" id="UP000029121">
    <property type="component" value="Unassembled WGS sequence"/>
</dbReference>
<comment type="similarity">
    <text evidence="2 6">Belongs to the plant self-incompatibility (S1) protein family.</text>
</comment>
<dbReference type="PANTHER" id="PTHR31232">
    <property type="match status" value="1"/>
</dbReference>
<evidence type="ECO:0000256" key="6">
    <source>
        <dbReference type="RuleBase" id="RU367044"/>
    </source>
</evidence>
<keyword evidence="7" id="KW-0812">Transmembrane</keyword>
<organism evidence="8 9">
    <name type="scientific">Capsella rubella</name>
    <dbReference type="NCBI Taxonomy" id="81985"/>
    <lineage>
        <taxon>Eukaryota</taxon>
        <taxon>Viridiplantae</taxon>
        <taxon>Streptophyta</taxon>
        <taxon>Embryophyta</taxon>
        <taxon>Tracheophyta</taxon>
        <taxon>Spermatophyta</taxon>
        <taxon>Magnoliopsida</taxon>
        <taxon>eudicotyledons</taxon>
        <taxon>Gunneridae</taxon>
        <taxon>Pentapetalae</taxon>
        <taxon>rosids</taxon>
        <taxon>malvids</taxon>
        <taxon>Brassicales</taxon>
        <taxon>Brassicaceae</taxon>
        <taxon>Camelineae</taxon>
        <taxon>Capsella</taxon>
    </lineage>
</organism>
<accession>R0F227</accession>
<evidence type="ECO:0000313" key="8">
    <source>
        <dbReference type="EMBL" id="EOA15692.1"/>
    </source>
</evidence>
<gene>
    <name evidence="8" type="ORF">CARUB_v10006402mg</name>
</gene>
<reference evidence="9" key="1">
    <citation type="journal article" date="2013" name="Nat. Genet.">
        <title>The Capsella rubella genome and the genomic consequences of rapid mating system evolution.</title>
        <authorList>
            <person name="Slotte T."/>
            <person name="Hazzouri K.M."/>
            <person name="Agren J.A."/>
            <person name="Koenig D."/>
            <person name="Maumus F."/>
            <person name="Guo Y.L."/>
            <person name="Steige K."/>
            <person name="Platts A.E."/>
            <person name="Escobar J.S."/>
            <person name="Newman L.K."/>
            <person name="Wang W."/>
            <person name="Mandakova T."/>
            <person name="Vello E."/>
            <person name="Smith L.M."/>
            <person name="Henz S.R."/>
            <person name="Steffen J."/>
            <person name="Takuno S."/>
            <person name="Brandvain Y."/>
            <person name="Coop G."/>
            <person name="Andolfatto P."/>
            <person name="Hu T.T."/>
            <person name="Blanchette M."/>
            <person name="Clark R.M."/>
            <person name="Quesneville H."/>
            <person name="Nordborg M."/>
            <person name="Gaut B.S."/>
            <person name="Lysak M.A."/>
            <person name="Jenkins J."/>
            <person name="Grimwood J."/>
            <person name="Chapman J."/>
            <person name="Prochnik S."/>
            <person name="Shu S."/>
            <person name="Rokhsar D."/>
            <person name="Schmutz J."/>
            <person name="Weigel D."/>
            <person name="Wright S.I."/>
        </authorList>
    </citation>
    <scope>NUCLEOTIDE SEQUENCE [LARGE SCALE GENOMIC DNA]</scope>
    <source>
        <strain evidence="9">cv. Monte Gargano</strain>
    </source>
</reference>
<dbReference type="eggNOG" id="ENOG502SVTJ">
    <property type="taxonomic scope" value="Eukaryota"/>
</dbReference>
<sequence>MCGSSAALRIIFSVSFMVIFFGGGLCEARMHVNVDIINDIGPNVQLGLHCKSKNKDLGTQYLAPQQHWGFRANLNVWETTLYFCRFRWGSQSQWFDILIANRDQKTCEHHPCVWSIRPNGPCRLTGHEECFPWN</sequence>
<dbReference type="InterPro" id="IPR010264">
    <property type="entry name" value="Self-incomp_S1"/>
</dbReference>
<dbReference type="STRING" id="81985.R0F227"/>
<evidence type="ECO:0000256" key="5">
    <source>
        <dbReference type="ARBA" id="ARBA00022729"/>
    </source>
</evidence>
<feature type="transmembrane region" description="Helical" evidence="7">
    <location>
        <begin position="6"/>
        <end position="26"/>
    </location>
</feature>
<evidence type="ECO:0000256" key="2">
    <source>
        <dbReference type="ARBA" id="ARBA00005581"/>
    </source>
</evidence>
<dbReference type="KEGG" id="crb:17877663"/>
<evidence type="ECO:0000256" key="4">
    <source>
        <dbReference type="ARBA" id="ARBA00022525"/>
    </source>
</evidence>
<keyword evidence="7" id="KW-1133">Transmembrane helix</keyword>
<evidence type="ECO:0000256" key="3">
    <source>
        <dbReference type="ARBA" id="ARBA00022471"/>
    </source>
</evidence>
<keyword evidence="9" id="KW-1185">Reference proteome</keyword>
<comment type="subcellular location">
    <subcellularLocation>
        <location evidence="1 6">Secreted</location>
    </subcellularLocation>
</comment>
<evidence type="ECO:0000313" key="9">
    <source>
        <dbReference type="Proteomes" id="UP000029121"/>
    </source>
</evidence>
<dbReference type="GO" id="GO:0060320">
    <property type="term" value="P:rejection of self pollen"/>
    <property type="evidence" value="ECO:0007669"/>
    <property type="project" value="UniProtKB-KW"/>
</dbReference>
<keyword evidence="4 6" id="KW-0964">Secreted</keyword>
<dbReference type="PANTHER" id="PTHR31232:SF163">
    <property type="entry name" value="S-PROTEIN HOMOLOG 18-RELATED"/>
    <property type="match status" value="1"/>
</dbReference>
<keyword evidence="7" id="KW-0472">Membrane</keyword>
<dbReference type="OrthoDB" id="1096418at2759"/>
<protein>
    <recommendedName>
        <fullName evidence="6">S-protein homolog</fullName>
    </recommendedName>
</protein>
<evidence type="ECO:0000256" key="1">
    <source>
        <dbReference type="ARBA" id="ARBA00004613"/>
    </source>
</evidence>
<evidence type="ECO:0000256" key="7">
    <source>
        <dbReference type="SAM" id="Phobius"/>
    </source>
</evidence>
<dbReference type="GO" id="GO:0005576">
    <property type="term" value="C:extracellular region"/>
    <property type="evidence" value="ECO:0007669"/>
    <property type="project" value="UniProtKB-SubCell"/>
</dbReference>